<organism evidence="1 2">
    <name type="scientific">Arthrobacter rhombi</name>
    <dbReference type="NCBI Taxonomy" id="71253"/>
    <lineage>
        <taxon>Bacteria</taxon>
        <taxon>Bacillati</taxon>
        <taxon>Actinomycetota</taxon>
        <taxon>Actinomycetes</taxon>
        <taxon>Micrococcales</taxon>
        <taxon>Micrococcaceae</taxon>
        <taxon>Arthrobacter</taxon>
    </lineage>
</organism>
<accession>A0A1R4GTQ6</accession>
<reference evidence="1 2" key="1">
    <citation type="submission" date="2017-02" db="EMBL/GenBank/DDBJ databases">
        <authorList>
            <person name="Peterson S.W."/>
        </authorList>
    </citation>
    <scope>NUCLEOTIDE SEQUENCE [LARGE SCALE GENOMIC DNA]</scope>
    <source>
        <strain evidence="1 2">B Ar 00.02</strain>
    </source>
</reference>
<evidence type="ECO:0000313" key="1">
    <source>
        <dbReference type="EMBL" id="SJM71471.1"/>
    </source>
</evidence>
<dbReference type="EMBL" id="FUHW01000044">
    <property type="protein sequence ID" value="SJM71471.1"/>
    <property type="molecule type" value="Genomic_DNA"/>
</dbReference>
<dbReference type="InterPro" id="IPR036388">
    <property type="entry name" value="WH-like_DNA-bd_sf"/>
</dbReference>
<proteinExistence type="predicted"/>
<protein>
    <submittedName>
        <fullName evidence="1">POSSIBLE TRANSCRIPTIONAL REGULATORY PROTEIN</fullName>
    </submittedName>
</protein>
<dbReference type="InterPro" id="IPR036390">
    <property type="entry name" value="WH_DNA-bd_sf"/>
</dbReference>
<dbReference type="SUPFAM" id="SSF46785">
    <property type="entry name" value="Winged helix' DNA-binding domain"/>
    <property type="match status" value="1"/>
</dbReference>
<dbReference type="Pfam" id="PF12840">
    <property type="entry name" value="HTH_20"/>
    <property type="match status" value="1"/>
</dbReference>
<name>A0A1R4GTQ6_9MICC</name>
<gene>
    <name evidence="1" type="ORF">FM101_13390</name>
</gene>
<keyword evidence="2" id="KW-1185">Reference proteome</keyword>
<dbReference type="Proteomes" id="UP000195913">
    <property type="component" value="Unassembled WGS sequence"/>
</dbReference>
<sequence>MSRARRDLLTRLGEYGGACPVDQLARSCGQHPNTVREHLEALVESGHVQRAPAPQPAGRGRPARLYQVAEQATVPAAAATLASVLAAQLAARPGAPAEGVAAGRAWAASLRIGPPEAIPNHRPSVQEVSENIAGALTETGFAAEQSAEDATVLRLTRCPLLDAAREHPDVVCSVHLGLVQGLLDDAGASGTRAQLLPFAASDACLLRLDPPSAS</sequence>
<dbReference type="AlphaFoldDB" id="A0A1R4GTQ6"/>
<evidence type="ECO:0000313" key="2">
    <source>
        <dbReference type="Proteomes" id="UP000195913"/>
    </source>
</evidence>
<dbReference type="Gene3D" id="1.10.10.10">
    <property type="entry name" value="Winged helix-like DNA-binding domain superfamily/Winged helix DNA-binding domain"/>
    <property type="match status" value="1"/>
</dbReference>